<evidence type="ECO:0000313" key="6">
    <source>
        <dbReference type="Ensembl" id="ENSXETP00000013813"/>
    </source>
</evidence>
<dbReference type="InterPro" id="IPR033116">
    <property type="entry name" value="TRYPSIN_SER"/>
</dbReference>
<dbReference type="AlphaFoldDB" id="F6TU64"/>
<dbReference type="HOGENOM" id="CLU_006842_0_4_1"/>
<dbReference type="GeneID" id="407909"/>
<name>F6TU64_XENTR</name>
<sequence length="330" mass="36113">MLRLLCVVLSILHHQAYGGPVMSKRIVGGTDSEEGEWPWQISLEFEGGFLCGGSLLTDSWVLTAAHCFDSMNVSKYTAYLGVYQLSDLDNAVLRGVKNITVHPDYMYEGSSGDIALIELEEPIVFTPSIQPVCLPSQDVPLPMGTMCWVTGWGNIKENTPLEDPQTLQKAEVGLINRTSCEAMYQSSLGYRPSIHLIQDDMICAGYKQGKIDACQGDSGGPLVCNTSNTWLQFGIVSWGLGCAEPNQPGVYTNVQYYLTWIQELVPSVMFCDGEPSIATTTFTDLSQSVSISSDLDGAFRENLKNRAHTQSWSLVTIALSLICLCNGLLL</sequence>
<dbReference type="InterPro" id="IPR001314">
    <property type="entry name" value="Peptidase_S1A"/>
</dbReference>
<keyword evidence="1" id="KW-1015">Disulfide bond</keyword>
<evidence type="ECO:0000313" key="9">
    <source>
        <dbReference type="Xenbase" id="XB-GENE-6453402"/>
    </source>
</evidence>
<dbReference type="MEROPS" id="S01.048"/>
<keyword evidence="3 8" id="KW-0732">Signal</keyword>
<dbReference type="Xenbase" id="XB-GENE-6453402">
    <property type="gene designation" value="prss29"/>
</dbReference>
<dbReference type="RefSeq" id="NP_001001228.1">
    <property type="nucleotide sequence ID" value="NM_001001228.1"/>
</dbReference>
<dbReference type="eggNOG" id="KOG3627">
    <property type="taxonomic scope" value="Eukaryota"/>
</dbReference>
<keyword evidence="2" id="KW-0720">Serine protease</keyword>
<protein>
    <submittedName>
        <fullName evidence="5 6 8">Protease, serine, 29</fullName>
    </submittedName>
</protein>
<reference evidence="8" key="1">
    <citation type="journal article" date="2002" name="Dev. Dyn.">
        <title>Genetic and genomic tools for Xenopus research: The NIH Xenopus initiative.</title>
        <authorList>
            <person name="Klein S.L."/>
            <person name="Strausberg R.L."/>
            <person name="Wagner L."/>
            <person name="Pontius J."/>
            <person name="Clifton S.W."/>
            <person name="Richardson P."/>
        </authorList>
    </citation>
    <scope>NUCLEOTIDE SEQUENCE</scope>
</reference>
<reference evidence="6" key="4">
    <citation type="submission" date="2011-06" db="UniProtKB">
        <authorList>
            <consortium name="Ensembl"/>
        </authorList>
    </citation>
    <scope>IDENTIFICATION</scope>
</reference>
<keyword evidence="7" id="KW-1185">Reference proteome</keyword>
<dbReference type="GeneTree" id="ENSGT00940000155138"/>
<dbReference type="InterPro" id="IPR009003">
    <property type="entry name" value="Peptidase_S1_PA"/>
</dbReference>
<accession>Q6NVR7</accession>
<dbReference type="EMBL" id="BC067937">
    <property type="protein sequence ID" value="AAH67937.1"/>
    <property type="molecule type" value="mRNA"/>
</dbReference>
<keyword evidence="2 5" id="KW-0645">Protease</keyword>
<reference evidence="6" key="3">
    <citation type="journal article" date="2010" name="Science">
        <title>The genome of the Western clawed frog Xenopus tropicalis.</title>
        <authorList>
            <person name="Hellsten U."/>
            <person name="Harland R.M."/>
            <person name="Gilchrist M.J."/>
            <person name="Hendrix D."/>
            <person name="Jurka J."/>
            <person name="Kapitonov V."/>
            <person name="Ovcharenko I."/>
            <person name="Putnam N.H."/>
            <person name="Shu S."/>
            <person name="Taher L."/>
            <person name="Blitz I.L."/>
            <person name="Blumberg B."/>
            <person name="Dichmann D.S."/>
            <person name="Dubchak I."/>
            <person name="Amaya E."/>
            <person name="Detter J.C."/>
            <person name="Fletcher R."/>
            <person name="Gerhard D.S."/>
            <person name="Goodstein D."/>
            <person name="Graves T."/>
            <person name="Grigoriev I.V."/>
            <person name="Grimwood J."/>
            <person name="Kawashima T."/>
            <person name="Lindquist E."/>
            <person name="Lucas S.M."/>
            <person name="Mead P.E."/>
            <person name="Mitros T."/>
            <person name="Ogino H."/>
            <person name="Ohta Y."/>
            <person name="Poliakov A.V."/>
            <person name="Pollet N."/>
            <person name="Robert J."/>
            <person name="Salamov A."/>
            <person name="Sater A.K."/>
            <person name="Schmutz J."/>
            <person name="Terry A."/>
            <person name="Vize P.D."/>
            <person name="Warren W.C."/>
            <person name="Wells D."/>
            <person name="Wills A."/>
            <person name="Wilson R.K."/>
            <person name="Zimmerman L.B."/>
            <person name="Zorn A.M."/>
            <person name="Grainger R."/>
            <person name="Grammer T."/>
            <person name="Khokha M.K."/>
            <person name="Richardson P.M."/>
            <person name="Rokhsar D.S."/>
        </authorList>
    </citation>
    <scope>NUCLEOTIDE SEQUENCE [LARGE SCALE GENOMIC DNA]</scope>
    <source>
        <strain evidence="6">Nigerian</strain>
    </source>
</reference>
<dbReference type="GO" id="GO:0004252">
    <property type="term" value="F:serine-type endopeptidase activity"/>
    <property type="evidence" value="ECO:0007669"/>
    <property type="project" value="InterPro"/>
</dbReference>
<dbReference type="InterPro" id="IPR043504">
    <property type="entry name" value="Peptidase_S1_PA_chymotrypsin"/>
</dbReference>
<dbReference type="Bgee" id="ENSXETG00000006302">
    <property type="expression patterns" value="Expressed in neurula embryo and 4 other cell types or tissues"/>
</dbReference>
<evidence type="ECO:0000313" key="7">
    <source>
        <dbReference type="Proteomes" id="UP000008143"/>
    </source>
</evidence>
<dbReference type="SMART" id="SM00020">
    <property type="entry name" value="Tryp_SPc"/>
    <property type="match status" value="1"/>
</dbReference>
<gene>
    <name evidence="5 6 8 9" type="primary">prss29</name>
</gene>
<dbReference type="Gene3D" id="2.40.10.10">
    <property type="entry name" value="Trypsin-like serine proteases"/>
    <property type="match status" value="1"/>
</dbReference>
<evidence type="ECO:0000259" key="4">
    <source>
        <dbReference type="PROSITE" id="PS50240"/>
    </source>
</evidence>
<feature type="domain" description="Peptidase S1" evidence="4">
    <location>
        <begin position="26"/>
        <end position="266"/>
    </location>
</feature>
<evidence type="ECO:0000313" key="8">
    <source>
        <dbReference type="RefSeq" id="NP_001001228.1"/>
    </source>
</evidence>
<feature type="signal peptide" evidence="3">
    <location>
        <begin position="1"/>
        <end position="18"/>
    </location>
</feature>
<dbReference type="CDD" id="cd00190">
    <property type="entry name" value="Tryp_SPc"/>
    <property type="match status" value="1"/>
</dbReference>
<dbReference type="GO" id="GO:0008236">
    <property type="term" value="F:serine-type peptidase activity"/>
    <property type="evidence" value="ECO:0000318"/>
    <property type="project" value="GO_Central"/>
</dbReference>
<dbReference type="PROSITE" id="PS00135">
    <property type="entry name" value="TRYPSIN_SER"/>
    <property type="match status" value="1"/>
</dbReference>
<reference evidence="5" key="2">
    <citation type="submission" date="2004-03" db="EMBL/GenBank/DDBJ databases">
        <authorList>
            <consortium name="NIH - Xenopus Gene Collection (XGC) project"/>
        </authorList>
    </citation>
    <scope>NUCLEOTIDE SEQUENCE [LARGE SCALE MRNA]</scope>
    <source>
        <tissue evidence="5">Embryo</tissue>
    </source>
</reference>
<dbReference type="GO" id="GO:0006508">
    <property type="term" value="P:proteolysis"/>
    <property type="evidence" value="ECO:0007669"/>
    <property type="project" value="UniProtKB-KW"/>
</dbReference>
<dbReference type="AGR" id="Xenbase:XB-GENE-6453402"/>
<dbReference type="PANTHER" id="PTHR24253:SF170">
    <property type="entry name" value="PEPTIDASE S1 DOMAIN-CONTAINING PROTEIN"/>
    <property type="match status" value="1"/>
</dbReference>
<dbReference type="GO" id="GO:0005886">
    <property type="term" value="C:plasma membrane"/>
    <property type="evidence" value="ECO:0000318"/>
    <property type="project" value="GO_Central"/>
</dbReference>
<dbReference type="ExpressionAtlas" id="F6TU64">
    <property type="expression patterns" value="baseline"/>
</dbReference>
<dbReference type="FunFam" id="2.40.10.10:FF:000039">
    <property type="entry name" value="Brain-specific serine protease 4"/>
    <property type="match status" value="1"/>
</dbReference>
<evidence type="ECO:0000313" key="5">
    <source>
        <dbReference type="EMBL" id="AAH67937.1"/>
    </source>
</evidence>
<dbReference type="KEGG" id="xtr:407909"/>
<dbReference type="PROSITE" id="PS50240">
    <property type="entry name" value="TRYPSIN_DOM"/>
    <property type="match status" value="1"/>
</dbReference>
<proteinExistence type="evidence at transcript level"/>
<reference evidence="8" key="5">
    <citation type="submission" date="2025-04" db="UniProtKB">
        <authorList>
            <consortium name="RefSeq"/>
        </authorList>
    </citation>
    <scope>IDENTIFICATION</scope>
</reference>
<dbReference type="PROSITE" id="PS00134">
    <property type="entry name" value="TRYPSIN_HIS"/>
    <property type="match status" value="1"/>
</dbReference>
<dbReference type="PaxDb" id="8364-ENSXETP00000013813"/>
<dbReference type="Pfam" id="PF00089">
    <property type="entry name" value="Trypsin"/>
    <property type="match status" value="1"/>
</dbReference>
<accession>F6TU64</accession>
<feature type="chain" id="PRO_5033205968" evidence="3 8">
    <location>
        <begin position="19"/>
        <end position="330"/>
    </location>
</feature>
<evidence type="ECO:0000256" key="1">
    <source>
        <dbReference type="ARBA" id="ARBA00023157"/>
    </source>
</evidence>
<dbReference type="PaxDb" id="8364-ENSXETP00000063953"/>
<evidence type="ECO:0000256" key="2">
    <source>
        <dbReference type="RuleBase" id="RU363034"/>
    </source>
</evidence>
<keyword evidence="2" id="KW-0378">Hydrolase</keyword>
<dbReference type="SUPFAM" id="SSF50494">
    <property type="entry name" value="Trypsin-like serine proteases"/>
    <property type="match status" value="1"/>
</dbReference>
<dbReference type="Ensembl" id="ENSXETT00000013813">
    <property type="protein sequence ID" value="ENSXETP00000013813"/>
    <property type="gene ID" value="ENSXETG00000006302"/>
</dbReference>
<dbReference type="Proteomes" id="UP000008143">
    <property type="component" value="Chromosome 9"/>
</dbReference>
<dbReference type="PRINTS" id="PR00722">
    <property type="entry name" value="CHYMOTRYPSIN"/>
</dbReference>
<evidence type="ECO:0000256" key="3">
    <source>
        <dbReference type="SAM" id="SignalP"/>
    </source>
</evidence>
<dbReference type="STRING" id="8364.ENSXETP00000013813"/>
<dbReference type="InterPro" id="IPR001254">
    <property type="entry name" value="Trypsin_dom"/>
</dbReference>
<dbReference type="PANTHER" id="PTHR24253">
    <property type="entry name" value="TRANSMEMBRANE PROTEASE SERINE"/>
    <property type="match status" value="1"/>
</dbReference>
<dbReference type="OrthoDB" id="10002959at2759"/>
<dbReference type="OMA" id="YENWIHS"/>
<organism evidence="6">
    <name type="scientific">Xenopus tropicalis</name>
    <name type="common">Western clawed frog</name>
    <name type="synonym">Silurana tropicalis</name>
    <dbReference type="NCBI Taxonomy" id="8364"/>
    <lineage>
        <taxon>Eukaryota</taxon>
        <taxon>Metazoa</taxon>
        <taxon>Chordata</taxon>
        <taxon>Craniata</taxon>
        <taxon>Vertebrata</taxon>
        <taxon>Euteleostomi</taxon>
        <taxon>Amphibia</taxon>
        <taxon>Batrachia</taxon>
        <taxon>Anura</taxon>
        <taxon>Pipoidea</taxon>
        <taxon>Pipidae</taxon>
        <taxon>Xenopodinae</taxon>
        <taxon>Xenopus</taxon>
        <taxon>Silurana</taxon>
    </lineage>
</organism>
<dbReference type="DNASU" id="407909"/>
<dbReference type="InterPro" id="IPR018114">
    <property type="entry name" value="TRYPSIN_HIS"/>
</dbReference>
<dbReference type="CTD" id="114662"/>